<feature type="domain" description="Protein kinase" evidence="3">
    <location>
        <begin position="27"/>
        <end position="400"/>
    </location>
</feature>
<reference evidence="4 5" key="1">
    <citation type="submission" date="2020-05" db="EMBL/GenBank/DDBJ databases">
        <title>Identification and distribution of gene clusters putatively required for synthesis of sphingolipid metabolism inhibitors in phylogenetically diverse species of the filamentous fungus Fusarium.</title>
        <authorList>
            <person name="Kim H.-S."/>
            <person name="Busman M."/>
            <person name="Brown D.W."/>
            <person name="Divon H."/>
            <person name="Uhlig S."/>
            <person name="Proctor R.H."/>
        </authorList>
    </citation>
    <scope>NUCLEOTIDE SEQUENCE [LARGE SCALE GENOMIC DNA]</scope>
    <source>
        <strain evidence="4 5">NRRL 66235</strain>
    </source>
</reference>
<proteinExistence type="predicted"/>
<evidence type="ECO:0000313" key="5">
    <source>
        <dbReference type="Proteomes" id="UP000544331"/>
    </source>
</evidence>
<evidence type="ECO:0000256" key="1">
    <source>
        <dbReference type="PROSITE-ProRule" id="PRU10141"/>
    </source>
</evidence>
<feature type="compositionally biased region" description="Basic residues" evidence="2">
    <location>
        <begin position="370"/>
        <end position="388"/>
    </location>
</feature>
<dbReference type="Proteomes" id="UP000544331">
    <property type="component" value="Unassembled WGS sequence"/>
</dbReference>
<dbReference type="SUPFAM" id="SSF56112">
    <property type="entry name" value="Protein kinase-like (PK-like)"/>
    <property type="match status" value="1"/>
</dbReference>
<dbReference type="InterPro" id="IPR017441">
    <property type="entry name" value="Protein_kinase_ATP_BS"/>
</dbReference>
<sequence length="400" mass="46374">MPQLKPLPDCQGPKLECFIDDITACNFKLIERLGSGCHSQVWKAEINGKVYAIKLFFSLWAHEPNFIMDPIDDFTHDLDDGYEPPEEMSRMSQSTIASLRLHATSFYNECRVFGRLKELGRENLAVKSYGYLQFDLSDEKVQRHFLPFGNGARRTLAFRGNKEPTDEDVIRCLMQHDDLRIPMMAIVKEWVPSSEGPKLVRDVPEGRKYWLPAGEDRAVVKRSIGHLPRLLRNLRELHRSGIVIRDLKEQQYLDGQLVDFSFAWTIPHILGPESGLRPPWSFESMAAWDLQCFQTILNDFDKKAERAVPRIRKHNLVARQSDDMYQRLRPRPQSYGPALPMLVYDAKTKPMVHRPPFDPAKFNWRAVQKPTKKVATRRVTKTKAPQRRALREVPKKRGTK</sequence>
<keyword evidence="5" id="KW-1185">Reference proteome</keyword>
<feature type="region of interest" description="Disordered" evidence="2">
    <location>
        <begin position="369"/>
        <end position="400"/>
    </location>
</feature>
<comment type="caution">
    <text evidence="4">The sequence shown here is derived from an EMBL/GenBank/DDBJ whole genome shotgun (WGS) entry which is preliminary data.</text>
</comment>
<evidence type="ECO:0000313" key="4">
    <source>
        <dbReference type="EMBL" id="KAF5724358.1"/>
    </source>
</evidence>
<evidence type="ECO:0000256" key="2">
    <source>
        <dbReference type="SAM" id="MobiDB-lite"/>
    </source>
</evidence>
<dbReference type="InterPro" id="IPR000719">
    <property type="entry name" value="Prot_kinase_dom"/>
</dbReference>
<dbReference type="OrthoDB" id="3432781at2759"/>
<accession>A0A8H5Z492</accession>
<dbReference type="InterPro" id="IPR011009">
    <property type="entry name" value="Kinase-like_dom_sf"/>
</dbReference>
<gene>
    <name evidence="4" type="ORF">FMUND_814</name>
</gene>
<dbReference type="AlphaFoldDB" id="A0A8H5Z492"/>
<dbReference type="PROSITE" id="PS00107">
    <property type="entry name" value="PROTEIN_KINASE_ATP"/>
    <property type="match status" value="1"/>
</dbReference>
<dbReference type="Pfam" id="PF13095">
    <property type="entry name" value="FTA2"/>
    <property type="match status" value="1"/>
</dbReference>
<keyword evidence="1" id="KW-0547">Nucleotide-binding</keyword>
<organism evidence="4 5">
    <name type="scientific">Fusarium mundagurra</name>
    <dbReference type="NCBI Taxonomy" id="1567541"/>
    <lineage>
        <taxon>Eukaryota</taxon>
        <taxon>Fungi</taxon>
        <taxon>Dikarya</taxon>
        <taxon>Ascomycota</taxon>
        <taxon>Pezizomycotina</taxon>
        <taxon>Sordariomycetes</taxon>
        <taxon>Hypocreomycetidae</taxon>
        <taxon>Hypocreales</taxon>
        <taxon>Nectriaceae</taxon>
        <taxon>Fusarium</taxon>
        <taxon>Fusarium fujikuroi species complex</taxon>
    </lineage>
</organism>
<feature type="compositionally biased region" description="Basic and acidic residues" evidence="2">
    <location>
        <begin position="389"/>
        <end position="400"/>
    </location>
</feature>
<protein>
    <recommendedName>
        <fullName evidence="3">Protein kinase domain-containing protein</fullName>
    </recommendedName>
</protein>
<name>A0A8H5Z492_9HYPO</name>
<dbReference type="EMBL" id="JAAOAN010000034">
    <property type="protein sequence ID" value="KAF5724358.1"/>
    <property type="molecule type" value="Genomic_DNA"/>
</dbReference>
<dbReference type="PROSITE" id="PS50011">
    <property type="entry name" value="PROTEIN_KINASE_DOM"/>
    <property type="match status" value="1"/>
</dbReference>
<evidence type="ECO:0000259" key="3">
    <source>
        <dbReference type="PROSITE" id="PS50011"/>
    </source>
</evidence>
<dbReference type="GO" id="GO:0005524">
    <property type="term" value="F:ATP binding"/>
    <property type="evidence" value="ECO:0007669"/>
    <property type="project" value="UniProtKB-UniRule"/>
</dbReference>
<dbReference type="InterPro" id="IPR025213">
    <property type="entry name" value="Sim4_Fta2"/>
</dbReference>
<feature type="binding site" evidence="1">
    <location>
        <position position="54"/>
    </location>
    <ligand>
        <name>ATP</name>
        <dbReference type="ChEBI" id="CHEBI:30616"/>
    </ligand>
</feature>
<dbReference type="GO" id="GO:0004672">
    <property type="term" value="F:protein kinase activity"/>
    <property type="evidence" value="ECO:0007669"/>
    <property type="project" value="InterPro"/>
</dbReference>
<keyword evidence="1" id="KW-0067">ATP-binding</keyword>